<dbReference type="Proteomes" id="UP000254159">
    <property type="component" value="Unassembled WGS sequence"/>
</dbReference>
<dbReference type="InterPro" id="IPR027417">
    <property type="entry name" value="P-loop_NTPase"/>
</dbReference>
<keyword evidence="1" id="KW-0547">Nucleotide-binding</keyword>
<dbReference type="GO" id="GO:0005524">
    <property type="term" value="F:ATP binding"/>
    <property type="evidence" value="ECO:0007669"/>
    <property type="project" value="UniProtKB-KW"/>
</dbReference>
<dbReference type="EMBL" id="UGCD01000002">
    <property type="protein sequence ID" value="STI20416.1"/>
    <property type="molecule type" value="Genomic_DNA"/>
</dbReference>
<sequence length="92" mass="10207">MIKTTSAALSWESTNERYSKDKEAGNIARKVDKNHHDIVTGLLAENARKVFASNLSDKFAVYSREKMIFSSQAATNDDIATLIQNEISGNTQ</sequence>
<dbReference type="Pfam" id="PF06414">
    <property type="entry name" value="Zeta_toxin"/>
    <property type="match status" value="1"/>
</dbReference>
<keyword evidence="2" id="KW-0067">ATP-binding</keyword>
<evidence type="ECO:0000256" key="1">
    <source>
        <dbReference type="ARBA" id="ARBA00022741"/>
    </source>
</evidence>
<protein>
    <submittedName>
        <fullName evidence="4">Zeta toxin poison-antidote element</fullName>
    </submittedName>
</protein>
<feature type="domain" description="Zeta toxin" evidence="3">
    <location>
        <begin position="4"/>
        <end position="66"/>
    </location>
</feature>
<dbReference type="Gene3D" id="3.40.50.300">
    <property type="entry name" value="P-loop containing nucleotide triphosphate hydrolases"/>
    <property type="match status" value="1"/>
</dbReference>
<evidence type="ECO:0000256" key="2">
    <source>
        <dbReference type="ARBA" id="ARBA00022840"/>
    </source>
</evidence>
<dbReference type="GO" id="GO:0016301">
    <property type="term" value="F:kinase activity"/>
    <property type="evidence" value="ECO:0007669"/>
    <property type="project" value="InterPro"/>
</dbReference>
<dbReference type="InterPro" id="IPR010488">
    <property type="entry name" value="Zeta_toxin_domain"/>
</dbReference>
<gene>
    <name evidence="4" type="ORF">NCTC10865_05824</name>
</gene>
<evidence type="ECO:0000259" key="3">
    <source>
        <dbReference type="Pfam" id="PF06414"/>
    </source>
</evidence>
<reference evidence="4 5" key="1">
    <citation type="submission" date="2018-06" db="EMBL/GenBank/DDBJ databases">
        <authorList>
            <consortium name="Pathogen Informatics"/>
            <person name="Doyle S."/>
        </authorList>
    </citation>
    <scope>NUCLEOTIDE SEQUENCE [LARGE SCALE GENOMIC DNA]</scope>
    <source>
        <strain evidence="4 5">NCTC10865</strain>
    </source>
</reference>
<evidence type="ECO:0000313" key="5">
    <source>
        <dbReference type="Proteomes" id="UP000254159"/>
    </source>
</evidence>
<dbReference type="AlphaFoldDB" id="A0A376RR72"/>
<organism evidence="4 5">
    <name type="scientific">Escherichia coli</name>
    <dbReference type="NCBI Taxonomy" id="562"/>
    <lineage>
        <taxon>Bacteria</taxon>
        <taxon>Pseudomonadati</taxon>
        <taxon>Pseudomonadota</taxon>
        <taxon>Gammaproteobacteria</taxon>
        <taxon>Enterobacterales</taxon>
        <taxon>Enterobacteriaceae</taxon>
        <taxon>Escherichia</taxon>
    </lineage>
</organism>
<accession>A0A376RR72</accession>
<evidence type="ECO:0000313" key="4">
    <source>
        <dbReference type="EMBL" id="STI20416.1"/>
    </source>
</evidence>
<proteinExistence type="predicted"/>
<name>A0A376RR72_ECOLX</name>